<feature type="domain" description="Helicase ATP-binding" evidence="2">
    <location>
        <begin position="295"/>
        <end position="499"/>
    </location>
</feature>
<keyword evidence="1" id="KW-0175">Coiled coil</keyword>
<dbReference type="InterPro" id="IPR007409">
    <property type="entry name" value="Restrct_endonuc_type1_HsdR_N"/>
</dbReference>
<dbReference type="RefSeq" id="WP_341417380.1">
    <property type="nucleotide sequence ID" value="NZ_JBBPCC010000013.1"/>
</dbReference>
<dbReference type="PANTHER" id="PTHR42927:SF1">
    <property type="entry name" value="HELICASE SUPERFAMILY 1 AND 2 DOMAIN-CONTAINING PROTEIN"/>
    <property type="match status" value="1"/>
</dbReference>
<gene>
    <name evidence="3" type="ORF">WMW72_20330</name>
</gene>
<keyword evidence="3" id="KW-0378">Hydrolase</keyword>
<evidence type="ECO:0000259" key="2">
    <source>
        <dbReference type="PROSITE" id="PS51192"/>
    </source>
</evidence>
<name>A0ABU9DR82_9BACL</name>
<comment type="caution">
    <text evidence="3">The sequence shown here is derived from an EMBL/GenBank/DDBJ whole genome shotgun (WGS) entry which is preliminary data.</text>
</comment>
<dbReference type="PANTHER" id="PTHR42927">
    <property type="entry name" value="HELICASE SUPERFAMILY 1 AND 2 DOMAIN-CONTAINING PROTEIN"/>
    <property type="match status" value="1"/>
</dbReference>
<dbReference type="InterPro" id="IPR014001">
    <property type="entry name" value="Helicase_ATP-bd"/>
</dbReference>
<evidence type="ECO:0000313" key="3">
    <source>
        <dbReference type="EMBL" id="MEK8130258.1"/>
    </source>
</evidence>
<dbReference type="Gene3D" id="3.40.50.300">
    <property type="entry name" value="P-loop containing nucleotide triphosphate hydrolases"/>
    <property type="match status" value="2"/>
</dbReference>
<keyword evidence="3" id="KW-0540">Nuclease</keyword>
<evidence type="ECO:0000313" key="4">
    <source>
        <dbReference type="Proteomes" id="UP001469365"/>
    </source>
</evidence>
<proteinExistence type="predicted"/>
<keyword evidence="3" id="KW-0255">Endonuclease</keyword>
<dbReference type="SUPFAM" id="SSF52540">
    <property type="entry name" value="P-loop containing nucleoside triphosphate hydrolases"/>
    <property type="match status" value="2"/>
</dbReference>
<feature type="coiled-coil region" evidence="1">
    <location>
        <begin position="953"/>
        <end position="987"/>
    </location>
</feature>
<organism evidence="3 4">
    <name type="scientific">Paenibacillus filicis</name>
    <dbReference type="NCBI Taxonomy" id="669464"/>
    <lineage>
        <taxon>Bacteria</taxon>
        <taxon>Bacillati</taxon>
        <taxon>Bacillota</taxon>
        <taxon>Bacilli</taxon>
        <taxon>Bacillales</taxon>
        <taxon>Paenibacillaceae</taxon>
        <taxon>Paenibacillus</taxon>
    </lineage>
</organism>
<dbReference type="GO" id="GO:0004519">
    <property type="term" value="F:endonuclease activity"/>
    <property type="evidence" value="ECO:0007669"/>
    <property type="project" value="UniProtKB-KW"/>
</dbReference>
<dbReference type="Pfam" id="PF18766">
    <property type="entry name" value="SWI2_SNF2"/>
    <property type="match status" value="1"/>
</dbReference>
<dbReference type="PROSITE" id="PS51192">
    <property type="entry name" value="HELICASE_ATP_BIND_1"/>
    <property type="match status" value="1"/>
</dbReference>
<protein>
    <submittedName>
        <fullName evidence="3">Type I restriction endonuclease</fullName>
    </submittedName>
</protein>
<dbReference type="Proteomes" id="UP001469365">
    <property type="component" value="Unassembled WGS sequence"/>
</dbReference>
<sequence length="1008" mass="116270">MTIDYREIVFENAVEQILLQQDYYKGNPAEFDASLGLFRSRLIGFLQATQPKHWTALQKIYGPSTESSVINSIIRAIQTHPKGLIGFLRDSAQGKYKDRGIELRMFYMKPDNDFNPDAVLNYQKNRLSVTRQVHYSIKNNNSLDVVIDLNGFPIITMELKNPLTGQTFENAIHQYKNDRDPAEPIFRFNERSLVHFALDTDEIHMTTDLRKEKTYFLPFNKGDDFGKGNPIHESGYKTTYLWDEILRKDSLFNILQRFIELKIEENKKDKKKKKKQLIFPRYHQLDAVRKIADHVYENGAGQRYLIQHSAGSGKSNTIAWTAHRLASLADETGKAIFNTVVVITDRIVLDSQIQDTIRQFDSTPGFVAYIDKGSQQLADALINGAKVIVTTLQKFPFVIGKLNNMPKESKYAIIMDEAHSSQTGMTSTKMKDMLTYKSLEEAETIDSRDEDLLDVDDQIAEVLAGYERRKNLSLFAFTATPKKKTMQTFGAKNEDGEYEAFHLYSMRQAIEEGFIHDVLKHYITYDTYFKITKTITDDPEVESKKTKKAIARFVSLHPTNLSQKAEIIIEHFRTFTKDKIGGQAKAMVVTSSRLHAKRYMDAFKAYLEQKAYTDLRVLVAFSGNVEDVEFDEVVTEAGMNGFPDTQTAEVFEEDEYKIMIVADKYQTGFDQPLLHTMYVDKKLTGIKAVQTLSRLNRTHPDKTDTFVLDFVNDRETIKKAFQPYYEKTEIDEETNPNLLYEYRRQLDETRIYEENEINAFCDVFFQPKVKQTANDQAKLYKVLQMPEKRFKELSPPDLQDDVKALMKKFVSLYLFLSQLVEYEEDMKRYFAFIRLFYKKISDPLGKNGWTLDADLVDLEYYRIKKAEEGQIELEKGVSAPLTGGNGAGGKKPEDYKYLSEIVKQINELFGTNLDSEIVSGQLYEVAEKFVSTPGMKEQVINNSYEDFKYPFENQFIDGIVDSFEEQKEQLENENDQLNKLVQFVSTSDEGCKMISEAVGKIVYNLLKK</sequence>
<reference evidence="3 4" key="1">
    <citation type="submission" date="2024-04" db="EMBL/GenBank/DDBJ databases">
        <title>draft genome sequnece of Paenibacillus filicis.</title>
        <authorList>
            <person name="Kim D.-U."/>
        </authorList>
    </citation>
    <scope>NUCLEOTIDE SEQUENCE [LARGE SCALE GENOMIC DNA]</scope>
    <source>
        <strain evidence="3 4">KACC14197</strain>
    </source>
</reference>
<dbReference type="EMBL" id="JBBPCC010000013">
    <property type="protein sequence ID" value="MEK8130258.1"/>
    <property type="molecule type" value="Genomic_DNA"/>
</dbReference>
<dbReference type="InterPro" id="IPR040980">
    <property type="entry name" value="SWI2_SNF2"/>
</dbReference>
<dbReference type="Pfam" id="PF22679">
    <property type="entry name" value="T1R_D3-like"/>
    <property type="match status" value="1"/>
</dbReference>
<evidence type="ECO:0000256" key="1">
    <source>
        <dbReference type="SAM" id="Coils"/>
    </source>
</evidence>
<dbReference type="InterPro" id="IPR027417">
    <property type="entry name" value="P-loop_NTPase"/>
</dbReference>
<accession>A0ABU9DR82</accession>
<dbReference type="SMART" id="SM00487">
    <property type="entry name" value="DEXDc"/>
    <property type="match status" value="1"/>
</dbReference>
<dbReference type="Pfam" id="PF04313">
    <property type="entry name" value="HSDR_N"/>
    <property type="match status" value="1"/>
</dbReference>
<dbReference type="Gene3D" id="3.90.1570.50">
    <property type="match status" value="1"/>
</dbReference>
<keyword evidence="4" id="KW-1185">Reference proteome</keyword>
<dbReference type="InterPro" id="IPR055180">
    <property type="entry name" value="HsdR_RecA-like_helicase_dom_2"/>
</dbReference>